<dbReference type="EnsemblMetazoa" id="PPA45162.1">
    <property type="protein sequence ID" value="PPA45162.1"/>
    <property type="gene ID" value="WBGene00283531"/>
</dbReference>
<dbReference type="Proteomes" id="UP000005239">
    <property type="component" value="Unassembled WGS sequence"/>
</dbReference>
<proteinExistence type="predicted"/>
<organism evidence="1 2">
    <name type="scientific">Pristionchus pacificus</name>
    <name type="common">Parasitic nematode worm</name>
    <dbReference type="NCBI Taxonomy" id="54126"/>
    <lineage>
        <taxon>Eukaryota</taxon>
        <taxon>Metazoa</taxon>
        <taxon>Ecdysozoa</taxon>
        <taxon>Nematoda</taxon>
        <taxon>Chromadorea</taxon>
        <taxon>Rhabditida</taxon>
        <taxon>Rhabditina</taxon>
        <taxon>Diplogasteromorpha</taxon>
        <taxon>Diplogasteroidea</taxon>
        <taxon>Neodiplogasteridae</taxon>
        <taxon>Pristionchus</taxon>
    </lineage>
</organism>
<reference evidence="2" key="1">
    <citation type="journal article" date="2008" name="Nat. Genet.">
        <title>The Pristionchus pacificus genome provides a unique perspective on nematode lifestyle and parasitism.</title>
        <authorList>
            <person name="Dieterich C."/>
            <person name="Clifton S.W."/>
            <person name="Schuster L.N."/>
            <person name="Chinwalla A."/>
            <person name="Delehaunty K."/>
            <person name="Dinkelacker I."/>
            <person name="Fulton L."/>
            <person name="Fulton R."/>
            <person name="Godfrey J."/>
            <person name="Minx P."/>
            <person name="Mitreva M."/>
            <person name="Roeseler W."/>
            <person name="Tian H."/>
            <person name="Witte H."/>
            <person name="Yang S.P."/>
            <person name="Wilson R.K."/>
            <person name="Sommer R.J."/>
        </authorList>
    </citation>
    <scope>NUCLEOTIDE SEQUENCE [LARGE SCALE GENOMIC DNA]</scope>
    <source>
        <strain evidence="2">PS312</strain>
    </source>
</reference>
<evidence type="ECO:0000313" key="1">
    <source>
        <dbReference type="EnsemblMetazoa" id="PPA45162.1"/>
    </source>
</evidence>
<accession>A0A8R1Z637</accession>
<gene>
    <name evidence="1" type="primary">WBGene00283531</name>
</gene>
<dbReference type="AlphaFoldDB" id="A0A2A6BJU1"/>
<reference evidence="1" key="2">
    <citation type="submission" date="2022-06" db="UniProtKB">
        <authorList>
            <consortium name="EnsemblMetazoa"/>
        </authorList>
    </citation>
    <scope>IDENTIFICATION</scope>
    <source>
        <strain evidence="1">PS312</strain>
    </source>
</reference>
<sequence length="80" mass="8538">MGAIMCKPNAKRSAIADANDANPLPGSVLVYDRAAIPPQFVAADSVSGQALPEKVAKVHKDSLPTTIEKMVEVRMVLTEY</sequence>
<name>A0A2A6BJU1_PRIPA</name>
<keyword evidence="2" id="KW-1185">Reference proteome</keyword>
<evidence type="ECO:0000313" key="2">
    <source>
        <dbReference type="Proteomes" id="UP000005239"/>
    </source>
</evidence>
<protein>
    <submittedName>
        <fullName evidence="1">Uncharacterized protein</fullName>
    </submittedName>
</protein>
<accession>A0A2A6BJU1</accession>